<evidence type="ECO:0000256" key="4">
    <source>
        <dbReference type="PIRSR" id="PIRSR006806-1"/>
    </source>
</evidence>
<dbReference type="AlphaFoldDB" id="E6LN75"/>
<proteinExistence type="inferred from homology"/>
<dbReference type="GO" id="GO:0005524">
    <property type="term" value="F:ATP binding"/>
    <property type="evidence" value="ECO:0007669"/>
    <property type="project" value="UniProtKB-KW"/>
</dbReference>
<evidence type="ECO:0000256" key="5">
    <source>
        <dbReference type="RuleBase" id="RU361279"/>
    </source>
</evidence>
<reference evidence="6 7" key="1">
    <citation type="submission" date="2010-12" db="EMBL/GenBank/DDBJ databases">
        <authorList>
            <person name="Muzny D."/>
            <person name="Qin X."/>
            <person name="Deng J."/>
            <person name="Jiang H."/>
            <person name="Liu Y."/>
            <person name="Qu J."/>
            <person name="Song X.-Z."/>
            <person name="Zhang L."/>
            <person name="Thornton R."/>
            <person name="Coyle M."/>
            <person name="Francisco L."/>
            <person name="Jackson L."/>
            <person name="Javaid M."/>
            <person name="Korchina V."/>
            <person name="Kovar C."/>
            <person name="Mata R."/>
            <person name="Mathew T."/>
            <person name="Ngo R."/>
            <person name="Nguyen L."/>
            <person name="Nguyen N."/>
            <person name="Okwuonu G."/>
            <person name="Ongeri F."/>
            <person name="Pham C."/>
            <person name="Simmons D."/>
            <person name="Wilczek-Boney K."/>
            <person name="Hale W."/>
            <person name="Jakkamsetti A."/>
            <person name="Pham P."/>
            <person name="Ruth R."/>
            <person name="San Lucas F."/>
            <person name="Warren J."/>
            <person name="Zhang J."/>
            <person name="Zhao Z."/>
            <person name="Zhou C."/>
            <person name="Zhu D."/>
            <person name="Lee S."/>
            <person name="Bess C."/>
            <person name="Blankenburg K."/>
            <person name="Forbes L."/>
            <person name="Fu Q."/>
            <person name="Gubbala S."/>
            <person name="Hirani K."/>
            <person name="Jayaseelan J.C."/>
            <person name="Lara F."/>
            <person name="Munidasa M."/>
            <person name="Palculict T."/>
            <person name="Patil S."/>
            <person name="Pu L.-L."/>
            <person name="Saada N."/>
            <person name="Tang L."/>
            <person name="Weissenberger G."/>
            <person name="Zhu Y."/>
            <person name="Hemphill L."/>
            <person name="Shang Y."/>
            <person name="Youmans B."/>
            <person name="Ayvaz T."/>
            <person name="Ross M."/>
            <person name="Santibanez J."/>
            <person name="Aqrawi P."/>
            <person name="Gross S."/>
            <person name="Joshi V."/>
            <person name="Fowler G."/>
            <person name="Nazareth L."/>
            <person name="Reid J."/>
            <person name="Worley K."/>
            <person name="Petrosino J."/>
            <person name="Highlander S."/>
            <person name="Gibbs R."/>
        </authorList>
    </citation>
    <scope>NUCLEOTIDE SEQUENCE [LARGE SCALE GENOMIC DNA]</scope>
    <source>
        <strain evidence="6 7">DSM 3986</strain>
    </source>
</reference>
<organism evidence="6 7">
    <name type="scientific">Lachnoanaerobaculum saburreum DSM 3986</name>
    <dbReference type="NCBI Taxonomy" id="887325"/>
    <lineage>
        <taxon>Bacteria</taxon>
        <taxon>Bacillati</taxon>
        <taxon>Bacillota</taxon>
        <taxon>Clostridia</taxon>
        <taxon>Lachnospirales</taxon>
        <taxon>Lachnospiraceae</taxon>
        <taxon>Lachnoanaerobaculum</taxon>
    </lineage>
</organism>
<gene>
    <name evidence="6" type="ORF">HMPREF0381_1410</name>
</gene>
<evidence type="ECO:0000313" key="6">
    <source>
        <dbReference type="EMBL" id="EFU76707.1"/>
    </source>
</evidence>
<feature type="binding site" evidence="4">
    <location>
        <position position="61"/>
    </location>
    <ligand>
        <name>substrate</name>
    </ligand>
</feature>
<dbReference type="EMBL" id="AEPW01000055">
    <property type="protein sequence ID" value="EFU76707.1"/>
    <property type="molecule type" value="Genomic_DNA"/>
</dbReference>
<comment type="similarity">
    <text evidence="1 5">Belongs to the 5-formyltetrahydrofolate cyclo-ligase family.</text>
</comment>
<keyword evidence="2 4" id="KW-0547">Nucleotide-binding</keyword>
<dbReference type="Gene3D" id="3.40.50.10420">
    <property type="entry name" value="NagB/RpiA/CoA transferase-like"/>
    <property type="match status" value="1"/>
</dbReference>
<dbReference type="InterPro" id="IPR002698">
    <property type="entry name" value="FTHF_cligase"/>
</dbReference>
<keyword evidence="6" id="KW-0436">Ligase</keyword>
<evidence type="ECO:0000256" key="2">
    <source>
        <dbReference type="ARBA" id="ARBA00022741"/>
    </source>
</evidence>
<dbReference type="InterPro" id="IPR037171">
    <property type="entry name" value="NagB/RpiA_transferase-like"/>
</dbReference>
<evidence type="ECO:0000313" key="7">
    <source>
        <dbReference type="Proteomes" id="UP000003434"/>
    </source>
</evidence>
<dbReference type="GO" id="GO:0035999">
    <property type="term" value="P:tetrahydrofolate interconversion"/>
    <property type="evidence" value="ECO:0007669"/>
    <property type="project" value="TreeGrafter"/>
</dbReference>
<dbReference type="GO" id="GO:0030272">
    <property type="term" value="F:5-formyltetrahydrofolate cyclo-ligase activity"/>
    <property type="evidence" value="ECO:0007669"/>
    <property type="project" value="UniProtKB-EC"/>
</dbReference>
<keyword evidence="5" id="KW-0460">Magnesium</keyword>
<dbReference type="GO" id="GO:0046872">
    <property type="term" value="F:metal ion binding"/>
    <property type="evidence" value="ECO:0007669"/>
    <property type="project" value="UniProtKB-KW"/>
</dbReference>
<accession>E6LN75</accession>
<feature type="binding site" evidence="4">
    <location>
        <position position="56"/>
    </location>
    <ligand>
        <name>substrate</name>
    </ligand>
</feature>
<dbReference type="Pfam" id="PF01812">
    <property type="entry name" value="5-FTHF_cyc-lig"/>
    <property type="match status" value="1"/>
</dbReference>
<dbReference type="GO" id="GO:0009396">
    <property type="term" value="P:folic acid-containing compound biosynthetic process"/>
    <property type="evidence" value="ECO:0007669"/>
    <property type="project" value="TreeGrafter"/>
</dbReference>
<feature type="binding site" evidence="4">
    <location>
        <begin position="10"/>
        <end position="14"/>
    </location>
    <ligand>
        <name>ATP</name>
        <dbReference type="ChEBI" id="CHEBI:30616"/>
    </ligand>
</feature>
<keyword evidence="3 4" id="KW-0067">ATP-binding</keyword>
<comment type="catalytic activity">
    <reaction evidence="5">
        <text>(6S)-5-formyl-5,6,7,8-tetrahydrofolate + ATP = (6R)-5,10-methenyltetrahydrofolate + ADP + phosphate</text>
        <dbReference type="Rhea" id="RHEA:10488"/>
        <dbReference type="ChEBI" id="CHEBI:30616"/>
        <dbReference type="ChEBI" id="CHEBI:43474"/>
        <dbReference type="ChEBI" id="CHEBI:57455"/>
        <dbReference type="ChEBI" id="CHEBI:57457"/>
        <dbReference type="ChEBI" id="CHEBI:456216"/>
        <dbReference type="EC" id="6.3.3.2"/>
    </reaction>
</comment>
<dbReference type="PANTHER" id="PTHR23407">
    <property type="entry name" value="ATPASE INHIBITOR/5-FORMYLTETRAHYDROFOLATE CYCLO-LIGASE"/>
    <property type="match status" value="1"/>
</dbReference>
<protein>
    <recommendedName>
        <fullName evidence="5">5-formyltetrahydrofolate cyclo-ligase</fullName>
        <ecNumber evidence="5">6.3.3.2</ecNumber>
    </recommendedName>
</protein>
<dbReference type="EC" id="6.3.3.2" evidence="5"/>
<dbReference type="Proteomes" id="UP000003434">
    <property type="component" value="Unassembled WGS sequence"/>
</dbReference>
<dbReference type="NCBIfam" id="TIGR02727">
    <property type="entry name" value="MTHFS_bact"/>
    <property type="match status" value="1"/>
</dbReference>
<comment type="caution">
    <text evidence="6">The sequence shown here is derived from an EMBL/GenBank/DDBJ whole genome shotgun (WGS) entry which is preliminary data.</text>
</comment>
<keyword evidence="5" id="KW-0479">Metal-binding</keyword>
<evidence type="ECO:0000256" key="1">
    <source>
        <dbReference type="ARBA" id="ARBA00010638"/>
    </source>
</evidence>
<dbReference type="PIRSF" id="PIRSF006806">
    <property type="entry name" value="FTHF_cligase"/>
    <property type="match status" value="1"/>
</dbReference>
<dbReference type="PANTHER" id="PTHR23407:SF1">
    <property type="entry name" value="5-FORMYLTETRAHYDROFOLATE CYCLO-LIGASE"/>
    <property type="match status" value="1"/>
</dbReference>
<name>E6LN75_9FIRM</name>
<sequence length="193" mass="22039">MIKMTKKMTKKEARELLLKKRNSLTKKEVKSASESIIKDIDIIIRESKNILILGFMPIGNEIDLRPLFDRILSGYYSENYNIDAVLGLPRVCGGDMKFFRVRSLDNLERSKFGILEPKSDSEEIIPTGAKVLVPLIGVNKNNQRLGFGAGYYDRYFGIHKDNMLIGPAYDFQTCIDFEANEYDIVINHVLVAR</sequence>
<dbReference type="SUPFAM" id="SSF100950">
    <property type="entry name" value="NagB/RpiA/CoA transferase-like"/>
    <property type="match status" value="1"/>
</dbReference>
<dbReference type="HOGENOM" id="CLU_066245_2_2_9"/>
<dbReference type="eggNOG" id="COG0212">
    <property type="taxonomic scope" value="Bacteria"/>
</dbReference>
<evidence type="ECO:0000256" key="3">
    <source>
        <dbReference type="ARBA" id="ARBA00022840"/>
    </source>
</evidence>
<dbReference type="InterPro" id="IPR024185">
    <property type="entry name" value="FTHF_cligase-like_sf"/>
</dbReference>
<feature type="binding site" evidence="4">
    <location>
        <begin position="144"/>
        <end position="152"/>
    </location>
    <ligand>
        <name>ATP</name>
        <dbReference type="ChEBI" id="CHEBI:30616"/>
    </ligand>
</feature>
<comment type="cofactor">
    <cofactor evidence="5">
        <name>Mg(2+)</name>
        <dbReference type="ChEBI" id="CHEBI:18420"/>
    </cofactor>
</comment>